<feature type="compositionally biased region" description="Low complexity" evidence="1">
    <location>
        <begin position="324"/>
        <end position="355"/>
    </location>
</feature>
<keyword evidence="2" id="KW-0812">Transmembrane</keyword>
<reference evidence="4" key="1">
    <citation type="journal article" date="2014" name="Proc. Natl. Acad. Sci. U.S.A.">
        <title>Extensive sampling of basidiomycete genomes demonstrates inadequacy of the white-rot/brown-rot paradigm for wood decay fungi.</title>
        <authorList>
            <person name="Riley R."/>
            <person name="Salamov A.A."/>
            <person name="Brown D.W."/>
            <person name="Nagy L.G."/>
            <person name="Floudas D."/>
            <person name="Held B.W."/>
            <person name="Levasseur A."/>
            <person name="Lombard V."/>
            <person name="Morin E."/>
            <person name="Otillar R."/>
            <person name="Lindquist E.A."/>
            <person name="Sun H."/>
            <person name="LaButti K.M."/>
            <person name="Schmutz J."/>
            <person name="Jabbour D."/>
            <person name="Luo H."/>
            <person name="Baker S.E."/>
            <person name="Pisabarro A.G."/>
            <person name="Walton J.D."/>
            <person name="Blanchette R.A."/>
            <person name="Henrissat B."/>
            <person name="Martin F."/>
            <person name="Cullen D."/>
            <person name="Hibbett D.S."/>
            <person name="Grigoriev I.V."/>
        </authorList>
    </citation>
    <scope>NUCLEOTIDE SEQUENCE [LARGE SCALE GENOMIC DNA]</scope>
    <source>
        <strain evidence="4">MUCL 33604</strain>
    </source>
</reference>
<dbReference type="InParanoid" id="A0A067PRI6"/>
<dbReference type="OrthoDB" id="2679843at2759"/>
<gene>
    <name evidence="3" type="ORF">JAAARDRAFT_48302</name>
</gene>
<dbReference type="Proteomes" id="UP000027265">
    <property type="component" value="Unassembled WGS sequence"/>
</dbReference>
<dbReference type="HOGENOM" id="CLU_594547_0_0_1"/>
<dbReference type="EMBL" id="KL197722">
    <property type="protein sequence ID" value="KDQ56425.1"/>
    <property type="molecule type" value="Genomic_DNA"/>
</dbReference>
<feature type="compositionally biased region" description="Low complexity" evidence="1">
    <location>
        <begin position="366"/>
        <end position="389"/>
    </location>
</feature>
<organism evidence="3 4">
    <name type="scientific">Jaapia argillacea MUCL 33604</name>
    <dbReference type="NCBI Taxonomy" id="933084"/>
    <lineage>
        <taxon>Eukaryota</taxon>
        <taxon>Fungi</taxon>
        <taxon>Dikarya</taxon>
        <taxon>Basidiomycota</taxon>
        <taxon>Agaricomycotina</taxon>
        <taxon>Agaricomycetes</taxon>
        <taxon>Agaricomycetidae</taxon>
        <taxon>Jaapiales</taxon>
        <taxon>Jaapiaceae</taxon>
        <taxon>Jaapia</taxon>
    </lineage>
</organism>
<evidence type="ECO:0000256" key="1">
    <source>
        <dbReference type="SAM" id="MobiDB-lite"/>
    </source>
</evidence>
<feature type="compositionally biased region" description="Pro residues" evidence="1">
    <location>
        <begin position="356"/>
        <end position="365"/>
    </location>
</feature>
<feature type="transmembrane region" description="Helical" evidence="2">
    <location>
        <begin position="214"/>
        <end position="237"/>
    </location>
</feature>
<dbReference type="STRING" id="933084.A0A067PRI6"/>
<feature type="compositionally biased region" description="Polar residues" evidence="1">
    <location>
        <begin position="439"/>
        <end position="452"/>
    </location>
</feature>
<feature type="compositionally biased region" description="Polar residues" evidence="1">
    <location>
        <begin position="287"/>
        <end position="297"/>
    </location>
</feature>
<name>A0A067PRI6_9AGAM</name>
<feature type="transmembrane region" description="Helical" evidence="2">
    <location>
        <begin position="170"/>
        <end position="193"/>
    </location>
</feature>
<accession>A0A067PRI6</accession>
<keyword evidence="4" id="KW-1185">Reference proteome</keyword>
<feature type="compositionally biased region" description="Polar residues" evidence="1">
    <location>
        <begin position="405"/>
        <end position="429"/>
    </location>
</feature>
<feature type="compositionally biased region" description="Low complexity" evidence="1">
    <location>
        <begin position="305"/>
        <end position="316"/>
    </location>
</feature>
<evidence type="ECO:0000256" key="2">
    <source>
        <dbReference type="SAM" id="Phobius"/>
    </source>
</evidence>
<evidence type="ECO:0000313" key="4">
    <source>
        <dbReference type="Proteomes" id="UP000027265"/>
    </source>
</evidence>
<proteinExistence type="predicted"/>
<feature type="region of interest" description="Disordered" evidence="1">
    <location>
        <begin position="282"/>
        <end position="460"/>
    </location>
</feature>
<feature type="transmembrane region" description="Helical" evidence="2">
    <location>
        <begin position="144"/>
        <end position="164"/>
    </location>
</feature>
<evidence type="ECO:0000313" key="3">
    <source>
        <dbReference type="EMBL" id="KDQ56425.1"/>
    </source>
</evidence>
<sequence>MQFDSDIPPPTLNDLRLCASNPASPSMVKTVSIEILMLLATRDKLEKDRRALLPESTPDLASRGDSFEEFTSLGEKYQKYKEIIEDEKTVDEALERAFDDFTRVQLYENTQTLPQLLSYHPRYYHLVDGWMKAWSSRNSSRENLLMGIAILGFSITFTTVFSATRGNLTMISVPMVVFAVAIGFIAFCQYTFSDWTVRNLSDPRPQKVHRRQDTLVSYAGFVVYMGMAGMLGPLVWLETDSNTQASPLTKNFWIVAIICAAVFTVTIFIVLFWVLRENSETRDVEQGQPSPNSLTPVSSTPPPGQAASSSADGGSPTPSPHSYPPATSISTSPSNSTVPPNSTIPPTSTSHTSPTIPTPQPPSSPSSPESSPVSDASTQSSADDQSSTSPAENSSRPSSRRGPATAQTCASGVYVSSQDNHGSSTTLRGTNALGYSAFDSPSNPGQPSMTRIPSPPNTTT</sequence>
<protein>
    <submittedName>
        <fullName evidence="3">Uncharacterized protein</fullName>
    </submittedName>
</protein>
<keyword evidence="2" id="KW-1133">Transmembrane helix</keyword>
<keyword evidence="2" id="KW-0472">Membrane</keyword>
<feature type="transmembrane region" description="Helical" evidence="2">
    <location>
        <begin position="252"/>
        <end position="275"/>
    </location>
</feature>
<dbReference type="AlphaFoldDB" id="A0A067PRI6"/>